<dbReference type="Proteomes" id="UP000261023">
    <property type="component" value="Unassembled WGS sequence"/>
</dbReference>
<organism evidence="2 3">
    <name type="scientific">Hungatella hathewayi</name>
    <dbReference type="NCBI Taxonomy" id="154046"/>
    <lineage>
        <taxon>Bacteria</taxon>
        <taxon>Bacillati</taxon>
        <taxon>Bacillota</taxon>
        <taxon>Clostridia</taxon>
        <taxon>Lachnospirales</taxon>
        <taxon>Lachnospiraceae</taxon>
        <taxon>Hungatella</taxon>
    </lineage>
</organism>
<dbReference type="OrthoDB" id="1221575at2"/>
<dbReference type="GO" id="GO:0016620">
    <property type="term" value="F:oxidoreductase activity, acting on the aldehyde or oxo group of donors, NAD or NADP as acceptor"/>
    <property type="evidence" value="ECO:0007669"/>
    <property type="project" value="InterPro"/>
</dbReference>
<name>A0A3E3DPC6_9FIRM</name>
<protein>
    <submittedName>
        <fullName evidence="2">NAD-dependent epimerase/dehydratase family protein</fullName>
    </submittedName>
</protein>
<comment type="caution">
    <text evidence="2">The sequence shown here is derived from an EMBL/GenBank/DDBJ whole genome shotgun (WGS) entry which is preliminary data.</text>
</comment>
<dbReference type="SUPFAM" id="SSF51735">
    <property type="entry name" value="NAD(P)-binding Rossmann-fold domains"/>
    <property type="match status" value="1"/>
</dbReference>
<evidence type="ECO:0000313" key="2">
    <source>
        <dbReference type="EMBL" id="RGD71147.1"/>
    </source>
</evidence>
<dbReference type="Gene3D" id="3.40.50.720">
    <property type="entry name" value="NAD(P)-binding Rossmann-like Domain"/>
    <property type="match status" value="1"/>
</dbReference>
<dbReference type="InterPro" id="IPR036291">
    <property type="entry name" value="NAD(P)-bd_dom_sf"/>
</dbReference>
<dbReference type="Pfam" id="PF01118">
    <property type="entry name" value="Semialdhyde_dh"/>
    <property type="match status" value="1"/>
</dbReference>
<accession>A0A3E3DPC6</accession>
<proteinExistence type="predicted"/>
<dbReference type="AlphaFoldDB" id="A0A3E3DPC6"/>
<evidence type="ECO:0000259" key="1">
    <source>
        <dbReference type="Pfam" id="PF01118"/>
    </source>
</evidence>
<evidence type="ECO:0000313" key="3">
    <source>
        <dbReference type="Proteomes" id="UP000261023"/>
    </source>
</evidence>
<feature type="domain" description="Semialdehyde dehydrogenase NAD-binding" evidence="1">
    <location>
        <begin position="12"/>
        <end position="123"/>
    </location>
</feature>
<dbReference type="PANTHER" id="PTHR43781:SF1">
    <property type="entry name" value="SACCHAROPINE DEHYDROGENASE"/>
    <property type="match status" value="1"/>
</dbReference>
<dbReference type="EMBL" id="QTJW01000005">
    <property type="protein sequence ID" value="RGD71147.1"/>
    <property type="molecule type" value="Genomic_DNA"/>
</dbReference>
<sequence>MDTLEKGRNMKKVGILGGTGEIGKRVVKLLENQYELLVSYHSVKPSVTAHNQYIQLDVDISDDLESFCSQCSIIVNCAGASFVNGEKIARAAAKYHIPVVDPSGEAFLEDRIADIENESVYVLSSGFFPGMTGLLMKYLCESLKSVDCIMGLSITNEIPSRSAIKDFILTNTAGFGTALNYYENGELKRDETPIYRIVENKEYTLQNYYTIELQRITQKYKPERANWYYASFGEEITKLMQEAVIKYGLKQGDEALQQSIDSIIKLFEMTGGSTAAYNYIHIEVTGSDNNQGHIRTADVHSSYSSDISSIIAAYTVKALVEKQPDFGIHYAMDIVDLETVIHDLPQLNIDLVLTDKILEKEETYEEGSI</sequence>
<reference evidence="2 3" key="1">
    <citation type="submission" date="2018-08" db="EMBL/GenBank/DDBJ databases">
        <title>A genome reference for cultivated species of the human gut microbiota.</title>
        <authorList>
            <person name="Zou Y."/>
            <person name="Xue W."/>
            <person name="Luo G."/>
        </authorList>
    </citation>
    <scope>NUCLEOTIDE SEQUENCE [LARGE SCALE GENOMIC DNA]</scope>
    <source>
        <strain evidence="2 3">AF19-13AC</strain>
    </source>
</reference>
<dbReference type="InterPro" id="IPR000534">
    <property type="entry name" value="Semialdehyde_DH_NAD-bd"/>
</dbReference>
<dbReference type="PANTHER" id="PTHR43781">
    <property type="entry name" value="SACCHAROPINE DEHYDROGENASE"/>
    <property type="match status" value="1"/>
</dbReference>
<dbReference type="GO" id="GO:0051287">
    <property type="term" value="F:NAD binding"/>
    <property type="evidence" value="ECO:0007669"/>
    <property type="project" value="InterPro"/>
</dbReference>
<gene>
    <name evidence="2" type="ORF">DWX31_09605</name>
</gene>